<dbReference type="SUPFAM" id="SSF51735">
    <property type="entry name" value="NAD(P)-binding Rossmann-fold domains"/>
    <property type="match status" value="1"/>
</dbReference>
<dbReference type="PANTHER" id="PTHR24314:SF26">
    <property type="match status" value="1"/>
</dbReference>
<dbReference type="InterPro" id="IPR002347">
    <property type="entry name" value="SDR_fam"/>
</dbReference>
<dbReference type="GO" id="GO:0015996">
    <property type="term" value="P:chlorophyll catabolic process"/>
    <property type="evidence" value="ECO:0007669"/>
    <property type="project" value="TreeGrafter"/>
</dbReference>
<dbReference type="GO" id="GO:0010304">
    <property type="term" value="P:PSII associated light-harvesting complex II catabolic process"/>
    <property type="evidence" value="ECO:0007669"/>
    <property type="project" value="TreeGrafter"/>
</dbReference>
<dbReference type="Gene3D" id="3.40.50.720">
    <property type="entry name" value="NAD(P)-binding Rossmann-like Domain"/>
    <property type="match status" value="1"/>
</dbReference>
<organism evidence="1">
    <name type="scientific">Chlorobaculum parvum</name>
    <dbReference type="NCBI Taxonomy" id="274539"/>
    <lineage>
        <taxon>Bacteria</taxon>
        <taxon>Pseudomonadati</taxon>
        <taxon>Chlorobiota</taxon>
        <taxon>Chlorobiia</taxon>
        <taxon>Chlorobiales</taxon>
        <taxon>Chlorobiaceae</taxon>
        <taxon>Chlorobaculum</taxon>
    </lineage>
</organism>
<sequence>MNNVPEALGVVITGGTAGLGLAMALEFLHAGDRVVICGRRKERLDEALQQLQMAVPGCEVYGMVCDISNPEQATAFVDFAASKLGIIHRWINNAGTAGRMRRPLWQLDAHDINETCRTNLSGSMMVCSEVLKVMLRQPAGDGQAIYHLFNMGFSAAGLRSSPTSVAHRASKRAVALMSELLLEELERSGNQSIGVHELSPGLVLTELLLRDATVEQKRFFNAMAETPEMAATALVPLIRKIDKRDSAIRYQPIIVMLLRLAASKFGYRKERFFDSGGMRRNN</sequence>
<comment type="caution">
    <text evidence="1">The sequence shown here is derived from an EMBL/GenBank/DDBJ whole genome shotgun (WGS) entry which is preliminary data.</text>
</comment>
<reference evidence="1" key="1">
    <citation type="journal article" date="2020" name="mSystems">
        <title>Genome- and Community-Level Interaction Insights into Carbon Utilization and Element Cycling Functions of Hydrothermarchaeota in Hydrothermal Sediment.</title>
        <authorList>
            <person name="Zhou Z."/>
            <person name="Liu Y."/>
            <person name="Xu W."/>
            <person name="Pan J."/>
            <person name="Luo Z.H."/>
            <person name="Li M."/>
        </authorList>
    </citation>
    <scope>NUCLEOTIDE SEQUENCE [LARGE SCALE GENOMIC DNA]</scope>
    <source>
        <strain evidence="1">HyVt-633</strain>
    </source>
</reference>
<gene>
    <name evidence="1" type="ORF">ENL07_04505</name>
</gene>
<dbReference type="Pfam" id="PF00106">
    <property type="entry name" value="adh_short"/>
    <property type="match status" value="1"/>
</dbReference>
<dbReference type="AlphaFoldDB" id="A0A7C5DGB6"/>
<name>A0A7C5DGB6_9CHLB</name>
<dbReference type="PRINTS" id="PR00081">
    <property type="entry name" value="GDHRDH"/>
</dbReference>
<proteinExistence type="predicted"/>
<protein>
    <submittedName>
        <fullName evidence="1">SDR family oxidoreductase</fullName>
    </submittedName>
</protein>
<evidence type="ECO:0000313" key="1">
    <source>
        <dbReference type="EMBL" id="HHE31890.1"/>
    </source>
</evidence>
<dbReference type="PANTHER" id="PTHR24314">
    <property type="entry name" value="NON-SPECIFIC LIPID TRANSFER PROTEIN-RELATED"/>
    <property type="match status" value="1"/>
</dbReference>
<dbReference type="CDD" id="cd05233">
    <property type="entry name" value="SDR_c"/>
    <property type="match status" value="1"/>
</dbReference>
<dbReference type="GO" id="GO:0034256">
    <property type="term" value="F:chlorophyll(ide) b reductase activity"/>
    <property type="evidence" value="ECO:0007669"/>
    <property type="project" value="TreeGrafter"/>
</dbReference>
<dbReference type="InterPro" id="IPR052625">
    <property type="entry name" value="Chl_b_Red"/>
</dbReference>
<dbReference type="InterPro" id="IPR036291">
    <property type="entry name" value="NAD(P)-bd_dom_sf"/>
</dbReference>
<accession>A0A7C5DGB6</accession>
<dbReference type="EMBL" id="DRSQ01000094">
    <property type="protein sequence ID" value="HHE31890.1"/>
    <property type="molecule type" value="Genomic_DNA"/>
</dbReference>
<dbReference type="Proteomes" id="UP000886058">
    <property type="component" value="Unassembled WGS sequence"/>
</dbReference>